<name>A0A7X5UAU0_9GAMM</name>
<organism evidence="2 3">
    <name type="scientific">Luteibacter anthropi</name>
    <dbReference type="NCBI Taxonomy" id="564369"/>
    <lineage>
        <taxon>Bacteria</taxon>
        <taxon>Pseudomonadati</taxon>
        <taxon>Pseudomonadota</taxon>
        <taxon>Gammaproteobacteria</taxon>
        <taxon>Lysobacterales</taxon>
        <taxon>Rhodanobacteraceae</taxon>
        <taxon>Luteibacter</taxon>
    </lineage>
</organism>
<sequence>MTRAFALAVFLMASATTAFAANKEVKADSDTQAIAVTQDQSSPWLQAEVRKGEVEHVGQGKTTYFYLHLLTPINFVAAIRKDNFSGNAFHVYDLSFGSAAGDPAGSNIESMVGKTIWIQGRVSALPTAHAPTSMYILVTAMKQ</sequence>
<evidence type="ECO:0000313" key="3">
    <source>
        <dbReference type="Proteomes" id="UP000490980"/>
    </source>
</evidence>
<evidence type="ECO:0000256" key="1">
    <source>
        <dbReference type="SAM" id="SignalP"/>
    </source>
</evidence>
<keyword evidence="1" id="KW-0732">Signal</keyword>
<dbReference type="Proteomes" id="UP000490980">
    <property type="component" value="Unassembled WGS sequence"/>
</dbReference>
<feature type="signal peptide" evidence="1">
    <location>
        <begin position="1"/>
        <end position="20"/>
    </location>
</feature>
<proteinExistence type="predicted"/>
<keyword evidence="3" id="KW-1185">Reference proteome</keyword>
<gene>
    <name evidence="2" type="ORF">HBF25_11135</name>
</gene>
<dbReference type="EMBL" id="JAARLZ010000005">
    <property type="protein sequence ID" value="NII06942.1"/>
    <property type="molecule type" value="Genomic_DNA"/>
</dbReference>
<dbReference type="AlphaFoldDB" id="A0A7X5UAU0"/>
<feature type="chain" id="PRO_5031508321" evidence="1">
    <location>
        <begin position="21"/>
        <end position="143"/>
    </location>
</feature>
<dbReference type="RefSeq" id="WP_166948361.1">
    <property type="nucleotide sequence ID" value="NZ_JAARLZ010000005.1"/>
</dbReference>
<evidence type="ECO:0000313" key="2">
    <source>
        <dbReference type="EMBL" id="NII06942.1"/>
    </source>
</evidence>
<comment type="caution">
    <text evidence="2">The sequence shown here is derived from an EMBL/GenBank/DDBJ whole genome shotgun (WGS) entry which is preliminary data.</text>
</comment>
<reference evidence="2 3" key="1">
    <citation type="submission" date="2020-03" db="EMBL/GenBank/DDBJ databases">
        <authorList>
            <person name="Lai Q."/>
        </authorList>
    </citation>
    <scope>NUCLEOTIDE SEQUENCE [LARGE SCALE GENOMIC DNA]</scope>
    <source>
        <strain evidence="2 3">CCUG 25036</strain>
    </source>
</reference>
<protein>
    <submittedName>
        <fullName evidence="2">Uncharacterized protein</fullName>
    </submittedName>
</protein>
<accession>A0A7X5UAU0</accession>